<dbReference type="PROSITE" id="PS00149">
    <property type="entry name" value="SULFATASE_2"/>
    <property type="match status" value="1"/>
</dbReference>
<protein>
    <submittedName>
        <fullName evidence="6">Sulfatase</fullName>
    </submittedName>
</protein>
<dbReference type="Proteomes" id="UP001652445">
    <property type="component" value="Unassembled WGS sequence"/>
</dbReference>
<comment type="caution">
    <text evidence="6">The sequence shown here is derived from an EMBL/GenBank/DDBJ whole genome shotgun (WGS) entry which is preliminary data.</text>
</comment>
<dbReference type="EMBL" id="JAOQIO010000007">
    <property type="protein sequence ID" value="MCU6791070.1"/>
    <property type="molecule type" value="Genomic_DNA"/>
</dbReference>
<dbReference type="PANTHER" id="PTHR42693">
    <property type="entry name" value="ARYLSULFATASE FAMILY MEMBER"/>
    <property type="match status" value="1"/>
</dbReference>
<evidence type="ECO:0000256" key="3">
    <source>
        <dbReference type="ARBA" id="ARBA00022801"/>
    </source>
</evidence>
<dbReference type="InterPro" id="IPR024607">
    <property type="entry name" value="Sulfatase_CS"/>
</dbReference>
<dbReference type="InterPro" id="IPR050738">
    <property type="entry name" value="Sulfatase"/>
</dbReference>
<name>A0ABT2U8V6_9BACL</name>
<proteinExistence type="inferred from homology"/>
<dbReference type="PANTHER" id="PTHR42693:SF33">
    <property type="entry name" value="ARYLSULFATASE"/>
    <property type="match status" value="1"/>
</dbReference>
<evidence type="ECO:0000259" key="5">
    <source>
        <dbReference type="Pfam" id="PF00884"/>
    </source>
</evidence>
<accession>A0ABT2U8V6</accession>
<dbReference type="CDD" id="cd16034">
    <property type="entry name" value="sulfatase_like"/>
    <property type="match status" value="1"/>
</dbReference>
<organism evidence="6 7">
    <name type="scientific">Paenibacillus baimaensis</name>
    <dbReference type="NCBI Taxonomy" id="2982185"/>
    <lineage>
        <taxon>Bacteria</taxon>
        <taxon>Bacillati</taxon>
        <taxon>Bacillota</taxon>
        <taxon>Bacilli</taxon>
        <taxon>Bacillales</taxon>
        <taxon>Paenibacillaceae</taxon>
        <taxon>Paenibacillus</taxon>
    </lineage>
</organism>
<comment type="similarity">
    <text evidence="1">Belongs to the sulfatase family.</text>
</comment>
<evidence type="ECO:0000256" key="2">
    <source>
        <dbReference type="ARBA" id="ARBA00022723"/>
    </source>
</evidence>
<sequence>MKKPNVLWIFGDQLRAQALGLNKDPNVRTPEIDRLAQEGVHFNSAVAGTPWCTPFRGALLTGIYPHRSGIRGNHDGLPESIPTIAHSLKANGYRTCWIGKWHLAGRNQGNAESVEEPSKDSLRIIPNHRRGGFEDWFAYENNNKPFDCWVHTDREDSTTESFRVPGYETDGLTDLLINWIEKRTRTDDEKPFFAALSVQPPHSPYEAPAEDLRRHPANSILFRPNVPDVGWVREQAGRELSGYYAAVERLDWNLGRIREALDRLGIKEHTYIVFFSDHGDMHGSHGQFRKSCPWEEAIRIPFIIGGPDRLPGVSAVTDALINHVDIAPTTLGLCGIPTPGGMEGYDYSGIVTGRVHRKQQEAPDSAYLSLVVPSNVRDGMDRPFRGIVTRDRWKYVVLEQQPWLLFNLNDDPYEQVNLAHIRRYHHIREPLHQRLLQWAAHTEDAFPFPTL</sequence>
<keyword evidence="2" id="KW-0479">Metal-binding</keyword>
<dbReference type="InterPro" id="IPR000917">
    <property type="entry name" value="Sulfatase_N"/>
</dbReference>
<keyword evidence="7" id="KW-1185">Reference proteome</keyword>
<evidence type="ECO:0000256" key="1">
    <source>
        <dbReference type="ARBA" id="ARBA00008779"/>
    </source>
</evidence>
<dbReference type="Pfam" id="PF00884">
    <property type="entry name" value="Sulfatase"/>
    <property type="match status" value="1"/>
</dbReference>
<dbReference type="RefSeq" id="WP_262682632.1">
    <property type="nucleotide sequence ID" value="NZ_JAOQIO010000007.1"/>
</dbReference>
<keyword evidence="4" id="KW-0106">Calcium</keyword>
<dbReference type="Gene3D" id="3.40.720.10">
    <property type="entry name" value="Alkaline Phosphatase, subunit A"/>
    <property type="match status" value="1"/>
</dbReference>
<dbReference type="SUPFAM" id="SSF53649">
    <property type="entry name" value="Alkaline phosphatase-like"/>
    <property type="match status" value="1"/>
</dbReference>
<evidence type="ECO:0000313" key="7">
    <source>
        <dbReference type="Proteomes" id="UP001652445"/>
    </source>
</evidence>
<evidence type="ECO:0000313" key="6">
    <source>
        <dbReference type="EMBL" id="MCU6791070.1"/>
    </source>
</evidence>
<gene>
    <name evidence="6" type="ORF">OB236_02900</name>
</gene>
<dbReference type="InterPro" id="IPR017850">
    <property type="entry name" value="Alkaline_phosphatase_core_sf"/>
</dbReference>
<reference evidence="6 7" key="1">
    <citation type="submission" date="2022-09" db="EMBL/GenBank/DDBJ databases">
        <authorList>
            <person name="Han X.L."/>
            <person name="Wang Q."/>
            <person name="Lu T."/>
        </authorList>
    </citation>
    <scope>NUCLEOTIDE SEQUENCE [LARGE SCALE GENOMIC DNA]</scope>
    <source>
        <strain evidence="6 7">WQ 127069</strain>
    </source>
</reference>
<evidence type="ECO:0000256" key="4">
    <source>
        <dbReference type="ARBA" id="ARBA00022837"/>
    </source>
</evidence>
<feature type="domain" description="Sulfatase N-terminal" evidence="5">
    <location>
        <begin position="4"/>
        <end position="336"/>
    </location>
</feature>
<keyword evidence="3" id="KW-0378">Hydrolase</keyword>